<reference evidence="2 3" key="1">
    <citation type="journal article" date="2024" name="Chem. Sci.">
        <title>Discovery of megapolipeptins by genome mining of a Burkholderiales bacteria collection.</title>
        <authorList>
            <person name="Paulo B.S."/>
            <person name="Recchia M.J.J."/>
            <person name="Lee S."/>
            <person name="Fergusson C.H."/>
            <person name="Romanowski S.B."/>
            <person name="Hernandez A."/>
            <person name="Krull N."/>
            <person name="Liu D.Y."/>
            <person name="Cavanagh H."/>
            <person name="Bos A."/>
            <person name="Gray C.A."/>
            <person name="Murphy B.T."/>
            <person name="Linington R.G."/>
            <person name="Eustaquio A.S."/>
        </authorList>
    </citation>
    <scope>NUCLEOTIDE SEQUENCE [LARGE SCALE GENOMIC DNA]</scope>
    <source>
        <strain evidence="2 3">RL21-008-BIB-A</strain>
    </source>
</reference>
<evidence type="ECO:0000313" key="2">
    <source>
        <dbReference type="EMBL" id="MFL9925893.1"/>
    </source>
</evidence>
<evidence type="ECO:0000259" key="1">
    <source>
        <dbReference type="Pfam" id="PF12697"/>
    </source>
</evidence>
<evidence type="ECO:0000313" key="3">
    <source>
        <dbReference type="Proteomes" id="UP001629246"/>
    </source>
</evidence>
<dbReference type="EMBL" id="JAQQFM010000007">
    <property type="protein sequence ID" value="MFL9925893.1"/>
    <property type="molecule type" value="Genomic_DNA"/>
</dbReference>
<protein>
    <submittedName>
        <fullName evidence="2">Alpha/beta hydrolase</fullName>
    </submittedName>
</protein>
<dbReference type="InterPro" id="IPR029058">
    <property type="entry name" value="AB_hydrolase_fold"/>
</dbReference>
<dbReference type="Proteomes" id="UP001629246">
    <property type="component" value="Unassembled WGS sequence"/>
</dbReference>
<dbReference type="RefSeq" id="WP_408159092.1">
    <property type="nucleotide sequence ID" value="NZ_JAQQFM010000007.1"/>
</dbReference>
<keyword evidence="3" id="KW-1185">Reference proteome</keyword>
<dbReference type="SUPFAM" id="SSF53474">
    <property type="entry name" value="alpha/beta-Hydrolases"/>
    <property type="match status" value="1"/>
</dbReference>
<dbReference type="InterPro" id="IPR000073">
    <property type="entry name" value="AB_hydrolase_1"/>
</dbReference>
<dbReference type="Gene3D" id="3.40.50.1820">
    <property type="entry name" value="alpha/beta hydrolase"/>
    <property type="match status" value="1"/>
</dbReference>
<gene>
    <name evidence="2" type="ORF">PQR62_16570</name>
</gene>
<accession>A0ABW9AAH1</accession>
<dbReference type="Pfam" id="PF12697">
    <property type="entry name" value="Abhydrolase_6"/>
    <property type="match status" value="1"/>
</dbReference>
<proteinExistence type="predicted"/>
<sequence>MSLPILHFAHANSYPSGTYGMFFQQLRMHYDVRALPLHAHNPKYPVDDGWRKLSKELVEVLESSYTAPVILVGHSMGGILSLMAARKRPDLARCVVLLDSPIVAGWRASALRMAKLLKVESKRSPAVASVRRRNVWPDMESAYQHYAAKAMFAAWPQQVLRDYVEHGIEPHDSGQVRLKFTREAETAVYRTIPHHLGGLTRRPYPVPIGFVGGADSAECRMAGLDATRRLVGQHFRQIAGGHLFPMEAPLPAAQATHEMIQSLLAGT</sequence>
<keyword evidence="2" id="KW-0378">Hydrolase</keyword>
<organism evidence="2 3">
    <name type="scientific">Herbaspirillum lusitanum</name>
    <dbReference type="NCBI Taxonomy" id="213312"/>
    <lineage>
        <taxon>Bacteria</taxon>
        <taxon>Pseudomonadati</taxon>
        <taxon>Pseudomonadota</taxon>
        <taxon>Betaproteobacteria</taxon>
        <taxon>Burkholderiales</taxon>
        <taxon>Oxalobacteraceae</taxon>
        <taxon>Herbaspirillum</taxon>
    </lineage>
</organism>
<name>A0ABW9AAH1_9BURK</name>
<comment type="caution">
    <text evidence="2">The sequence shown here is derived from an EMBL/GenBank/DDBJ whole genome shotgun (WGS) entry which is preliminary data.</text>
</comment>
<dbReference type="GO" id="GO:0016787">
    <property type="term" value="F:hydrolase activity"/>
    <property type="evidence" value="ECO:0007669"/>
    <property type="project" value="UniProtKB-KW"/>
</dbReference>
<feature type="domain" description="AB hydrolase-1" evidence="1">
    <location>
        <begin position="9"/>
        <end position="249"/>
    </location>
</feature>